<dbReference type="Gene3D" id="3.40.50.2000">
    <property type="entry name" value="Glycogen Phosphorylase B"/>
    <property type="match status" value="2"/>
</dbReference>
<keyword evidence="6" id="KW-1185">Reference proteome</keyword>
<dbReference type="FunFam" id="3.40.50.2000:FF:000128">
    <property type="entry name" value="Glycosyltransferase"/>
    <property type="match status" value="1"/>
</dbReference>
<dbReference type="EMBL" id="OZ075117">
    <property type="protein sequence ID" value="CAL5083008.1"/>
    <property type="molecule type" value="Genomic_DNA"/>
</dbReference>
<sequence>MAAAAAHVLVFPFPLQGHINCMLHFATALVGAGVHVTFLHTDHNLRRLGSRAPSAAGSPLLRFMSVPDGLPDDHPRSVADLPELHKSMAGGATGPYRALLALPPSLAPGSPTPSRRAADAGADPTGGFPPVTCLVADGLLPWAFDVAEELGVPAIAFRTVSAGSFLAFLSAPKLFELGELPFPAGGDLDETLRGVPGMESFLRRRDLPSFCRRPNDTDDDVNPALHALVDLTVHSTKARALVLNTTASLERSALAHIAPHMRDLFAVGPLHAMHLTQAAASGSLWLEDDGCMAWLDGQADRSVVYVSLGSLAVISYEQFTEFLHGLVASGYPFLWVLRPDMLGANQDAALQEALAAVGEDRACVVAWAPQRDVLRHRAVGCFLTHAGWNSTLEAVVEGVPMVCWPFFADQQMNSRFVGAVWRNGLDMKDLCERDVVESTVRGAMESDEIRRSAQALAQQVRRDVAAGGSAATEFERLVRFIKDLTTPQPSE</sequence>
<dbReference type="PANTHER" id="PTHR11926">
    <property type="entry name" value="GLUCOSYL/GLUCURONOSYL TRANSFERASES"/>
    <property type="match status" value="1"/>
</dbReference>
<dbReference type="InterPro" id="IPR035595">
    <property type="entry name" value="UDP_glycos_trans_CS"/>
</dbReference>
<dbReference type="CDD" id="cd03784">
    <property type="entry name" value="GT1_Gtf-like"/>
    <property type="match status" value="1"/>
</dbReference>
<evidence type="ECO:0000256" key="2">
    <source>
        <dbReference type="ARBA" id="ARBA00022679"/>
    </source>
</evidence>
<dbReference type="InterPro" id="IPR002213">
    <property type="entry name" value="UDP_glucos_trans"/>
</dbReference>
<evidence type="ECO:0000256" key="4">
    <source>
        <dbReference type="RuleBase" id="RU362057"/>
    </source>
</evidence>
<dbReference type="PANTHER" id="PTHR11926:SF1392">
    <property type="entry name" value="GLYCOSYLTRANSFERASE"/>
    <property type="match status" value="1"/>
</dbReference>
<keyword evidence="3" id="KW-0328">Glycosyltransferase</keyword>
<reference evidence="5" key="1">
    <citation type="submission" date="2024-10" db="EMBL/GenBank/DDBJ databases">
        <authorList>
            <person name="Ryan C."/>
        </authorList>
    </citation>
    <scope>NUCLEOTIDE SEQUENCE [LARGE SCALE GENOMIC DNA]</scope>
</reference>
<dbReference type="Proteomes" id="UP001497457">
    <property type="component" value="Chromosome 7b"/>
</dbReference>
<evidence type="ECO:0000313" key="5">
    <source>
        <dbReference type="EMBL" id="CAL5083008.1"/>
    </source>
</evidence>
<keyword evidence="2 3" id="KW-0808">Transferase</keyword>
<dbReference type="AlphaFoldDB" id="A0ABC9FYL0"/>
<dbReference type="Pfam" id="PF00201">
    <property type="entry name" value="UDPGT"/>
    <property type="match status" value="1"/>
</dbReference>
<evidence type="ECO:0000256" key="3">
    <source>
        <dbReference type="RuleBase" id="RU003718"/>
    </source>
</evidence>
<dbReference type="PROSITE" id="PS00375">
    <property type="entry name" value="UDPGT"/>
    <property type="match status" value="1"/>
</dbReference>
<gene>
    <name evidence="5" type="ORF">URODEC1_LOCUS109668</name>
</gene>
<name>A0ABC9FYL0_9POAL</name>
<protein>
    <recommendedName>
        <fullName evidence="4">Glycosyltransferase</fullName>
        <ecNumber evidence="4">2.4.1.-</ecNumber>
    </recommendedName>
</protein>
<evidence type="ECO:0000256" key="1">
    <source>
        <dbReference type="ARBA" id="ARBA00009995"/>
    </source>
</evidence>
<dbReference type="EC" id="2.4.1.-" evidence="4"/>
<organism evidence="5 6">
    <name type="scientific">Urochloa decumbens</name>
    <dbReference type="NCBI Taxonomy" id="240449"/>
    <lineage>
        <taxon>Eukaryota</taxon>
        <taxon>Viridiplantae</taxon>
        <taxon>Streptophyta</taxon>
        <taxon>Embryophyta</taxon>
        <taxon>Tracheophyta</taxon>
        <taxon>Spermatophyta</taxon>
        <taxon>Magnoliopsida</taxon>
        <taxon>Liliopsida</taxon>
        <taxon>Poales</taxon>
        <taxon>Poaceae</taxon>
        <taxon>PACMAD clade</taxon>
        <taxon>Panicoideae</taxon>
        <taxon>Panicodae</taxon>
        <taxon>Paniceae</taxon>
        <taxon>Melinidinae</taxon>
        <taxon>Urochloa</taxon>
    </lineage>
</organism>
<evidence type="ECO:0000313" key="6">
    <source>
        <dbReference type="Proteomes" id="UP001497457"/>
    </source>
</evidence>
<proteinExistence type="inferred from homology"/>
<dbReference type="GO" id="GO:0016757">
    <property type="term" value="F:glycosyltransferase activity"/>
    <property type="evidence" value="ECO:0007669"/>
    <property type="project" value="UniProtKB-KW"/>
</dbReference>
<accession>A0ABC9FYL0</accession>
<comment type="similarity">
    <text evidence="1 3">Belongs to the UDP-glycosyltransferase family.</text>
</comment>
<dbReference type="SUPFAM" id="SSF53756">
    <property type="entry name" value="UDP-Glycosyltransferase/glycogen phosphorylase"/>
    <property type="match status" value="1"/>
</dbReference>